<dbReference type="RefSeq" id="WP_284284555.1">
    <property type="nucleotide sequence ID" value="NZ_BSUJ01000001.1"/>
</dbReference>
<dbReference type="PANTHER" id="PTHR43393:SF3">
    <property type="entry name" value="LYSINE DECARBOXYLASE-LIKE PROTEIN"/>
    <property type="match status" value="1"/>
</dbReference>
<organism evidence="1 2">
    <name type="scientific">Arsenicicoccus piscis</name>
    <dbReference type="NCBI Taxonomy" id="673954"/>
    <lineage>
        <taxon>Bacteria</taxon>
        <taxon>Bacillati</taxon>
        <taxon>Actinomycetota</taxon>
        <taxon>Actinomycetes</taxon>
        <taxon>Micrococcales</taxon>
        <taxon>Intrasporangiaceae</taxon>
        <taxon>Arsenicicoccus</taxon>
    </lineage>
</organism>
<evidence type="ECO:0000313" key="2">
    <source>
        <dbReference type="Proteomes" id="UP001157109"/>
    </source>
</evidence>
<dbReference type="PANTHER" id="PTHR43393">
    <property type="entry name" value="CYTOKININ RIBOSIDE 5'-MONOPHOSPHATE PHOSPHORIBOHYDROLASE"/>
    <property type="match status" value="1"/>
</dbReference>
<dbReference type="SUPFAM" id="SSF102405">
    <property type="entry name" value="MCP/YpsA-like"/>
    <property type="match status" value="1"/>
</dbReference>
<comment type="caution">
    <text evidence="1">The sequence shown here is derived from an EMBL/GenBank/DDBJ whole genome shotgun (WGS) entry which is preliminary data.</text>
</comment>
<dbReference type="Pfam" id="PF18306">
    <property type="entry name" value="LDcluster4"/>
    <property type="match status" value="1"/>
</dbReference>
<dbReference type="InterPro" id="IPR052341">
    <property type="entry name" value="LOG_family_nucleotidases"/>
</dbReference>
<evidence type="ECO:0008006" key="3">
    <source>
        <dbReference type="Google" id="ProtNLM"/>
    </source>
</evidence>
<reference evidence="2" key="1">
    <citation type="journal article" date="2019" name="Int. J. Syst. Evol. Microbiol.">
        <title>The Global Catalogue of Microorganisms (GCM) 10K type strain sequencing project: providing services to taxonomists for standard genome sequencing and annotation.</title>
        <authorList>
            <consortium name="The Broad Institute Genomics Platform"/>
            <consortium name="The Broad Institute Genome Sequencing Center for Infectious Disease"/>
            <person name="Wu L."/>
            <person name="Ma J."/>
        </authorList>
    </citation>
    <scope>NUCLEOTIDE SEQUENCE [LARGE SCALE GENOMIC DNA]</scope>
    <source>
        <strain evidence="2">NBRC 105830</strain>
    </source>
</reference>
<dbReference type="Proteomes" id="UP001157109">
    <property type="component" value="Unassembled WGS sequence"/>
</dbReference>
<name>A0ABQ6HP66_9MICO</name>
<dbReference type="EMBL" id="BSUJ01000001">
    <property type="protein sequence ID" value="GMA20181.1"/>
    <property type="molecule type" value="Genomic_DNA"/>
</dbReference>
<proteinExistence type="predicted"/>
<protein>
    <recommendedName>
        <fullName evidence="3">Rossmann fold nucleotide-binding protein</fullName>
    </recommendedName>
</protein>
<gene>
    <name evidence="1" type="ORF">GCM10025862_22020</name>
</gene>
<evidence type="ECO:0000313" key="1">
    <source>
        <dbReference type="EMBL" id="GMA20181.1"/>
    </source>
</evidence>
<dbReference type="Gene3D" id="3.40.50.450">
    <property type="match status" value="1"/>
</dbReference>
<sequence>MEITDPADLARLLADGGSLRRVRVQGVDLAGVEEALLAREDLRGLVVLGGRVSPRLADHLNRHGAVVFPVGPGAPVDVYRGRLYAPEELYAGLAEHGYARTPDARAYGWSRDVRLHGDPYVSVLRSLHDDAMNDALDELVEGRSVVGVMGGHDIARGSEAYAGAARLGLALAQAGLLVVTGGGPGAMEAANLGAYAAHAGSRDEAARWLDDTLAALAPVPTFVPDVGAWAAVALQARAALAGGGFGGAGVAGGVEAGDAGTVRSVGIPTWFYGHEPPNVFCDAIAKFFSNALREDGLLARSNAGVVVLPGAAGTVQEVFQAVTRMYYRLPADGPPPPLVLVDREHWTEALPVVPLVSALGRGRAMEQSVALVGSIDDVLGELLPQRVDGPLV</sequence>
<keyword evidence="2" id="KW-1185">Reference proteome</keyword>
<accession>A0ABQ6HP66</accession>
<dbReference type="InterPro" id="IPR041164">
    <property type="entry name" value="LDcluster4"/>
</dbReference>